<keyword evidence="4" id="KW-1185">Reference proteome</keyword>
<dbReference type="PANTHER" id="PTHR21184:SF6">
    <property type="entry name" value="CONSERVED PLASMA MEMBRANE PROTEIN"/>
    <property type="match status" value="1"/>
</dbReference>
<gene>
    <name evidence="3" type="ORF">KQX54_009229</name>
</gene>
<dbReference type="Proteomes" id="UP000826195">
    <property type="component" value="Unassembled WGS sequence"/>
</dbReference>
<dbReference type="GO" id="GO:0005615">
    <property type="term" value="C:extracellular space"/>
    <property type="evidence" value="ECO:0007669"/>
    <property type="project" value="TreeGrafter"/>
</dbReference>
<sequence>MNYSTFLEATMGTIAPDAATFFDSTIHGNLTKITWVHAVNDFKKLNQTLDDESIMMVEADVVLGTVGNSSEIIPIMAHPPDNTSDLSLADFLTAMIKHKKKGIKLDFKTIETFNASLEILTKHRENVGIHKFLSSLH</sequence>
<name>A0AAV7IIT5_COTGL</name>
<organism evidence="3 4">
    <name type="scientific">Cotesia glomerata</name>
    <name type="common">Lepidopteran parasitic wasp</name>
    <name type="synonym">Apanteles glomeratus</name>
    <dbReference type="NCBI Taxonomy" id="32391"/>
    <lineage>
        <taxon>Eukaryota</taxon>
        <taxon>Metazoa</taxon>
        <taxon>Ecdysozoa</taxon>
        <taxon>Arthropoda</taxon>
        <taxon>Hexapoda</taxon>
        <taxon>Insecta</taxon>
        <taxon>Pterygota</taxon>
        <taxon>Neoptera</taxon>
        <taxon>Endopterygota</taxon>
        <taxon>Hymenoptera</taxon>
        <taxon>Apocrita</taxon>
        <taxon>Ichneumonoidea</taxon>
        <taxon>Braconidae</taxon>
        <taxon>Microgastrinae</taxon>
        <taxon>Cotesia</taxon>
    </lineage>
</organism>
<comment type="similarity">
    <text evidence="1">Belongs to the menorin family.</text>
</comment>
<dbReference type="AlphaFoldDB" id="A0AAV7IIT5"/>
<protein>
    <recommendedName>
        <fullName evidence="2">Menorin-like domain-containing protein</fullName>
    </recommendedName>
</protein>
<dbReference type="EMBL" id="JAHXZJ010001492">
    <property type="protein sequence ID" value="KAH0552376.1"/>
    <property type="molecule type" value="Genomic_DNA"/>
</dbReference>
<feature type="domain" description="Menorin-like" evidence="2">
    <location>
        <begin position="29"/>
        <end position="126"/>
    </location>
</feature>
<comment type="caution">
    <text evidence="3">The sequence shown here is derived from an EMBL/GenBank/DDBJ whole genome shotgun (WGS) entry which is preliminary data.</text>
</comment>
<evidence type="ECO:0000256" key="1">
    <source>
        <dbReference type="ARBA" id="ARBA00044953"/>
    </source>
</evidence>
<dbReference type="Pfam" id="PF10223">
    <property type="entry name" value="Menorin_N"/>
    <property type="match status" value="1"/>
</dbReference>
<dbReference type="PANTHER" id="PTHR21184">
    <property type="entry name" value="MENORIN (DENDRITIC BRANCHING PROTEIN)"/>
    <property type="match status" value="1"/>
</dbReference>
<evidence type="ECO:0000259" key="2">
    <source>
        <dbReference type="Pfam" id="PF10223"/>
    </source>
</evidence>
<evidence type="ECO:0000313" key="3">
    <source>
        <dbReference type="EMBL" id="KAH0552376.1"/>
    </source>
</evidence>
<dbReference type="InterPro" id="IPR019356">
    <property type="entry name" value="Menorin_dom"/>
</dbReference>
<evidence type="ECO:0000313" key="4">
    <source>
        <dbReference type="Proteomes" id="UP000826195"/>
    </source>
</evidence>
<proteinExistence type="inferred from homology"/>
<accession>A0AAV7IIT5</accession>
<reference evidence="3 4" key="1">
    <citation type="journal article" date="2021" name="J. Hered.">
        <title>A chromosome-level genome assembly of the parasitoid wasp, Cotesia glomerata (Hymenoptera: Braconidae).</title>
        <authorList>
            <person name="Pinto B.J."/>
            <person name="Weis J.J."/>
            <person name="Gamble T."/>
            <person name="Ode P.J."/>
            <person name="Paul R."/>
            <person name="Zaspel J.M."/>
        </authorList>
    </citation>
    <scope>NUCLEOTIDE SEQUENCE [LARGE SCALE GENOMIC DNA]</scope>
    <source>
        <strain evidence="3">CgM1</strain>
    </source>
</reference>